<reference evidence="13 14" key="1">
    <citation type="submission" date="2016-01" db="EMBL/GenBank/DDBJ databases">
        <title>Draft Genome Sequences of Seven Thermophilic Sporeformers Isolated from Foods.</title>
        <authorList>
            <person name="Berendsen E.M."/>
            <person name="Wells-Bennik M.H."/>
            <person name="Krawcyk A.O."/>
            <person name="De Jong A."/>
            <person name="Holsappel S."/>
            <person name="Eijlander R.T."/>
            <person name="Kuipers O.P."/>
        </authorList>
    </citation>
    <scope>NUCLEOTIDE SEQUENCE [LARGE SCALE GENOMIC DNA]</scope>
    <source>
        <strain evidence="13 14">B4110</strain>
    </source>
</reference>
<feature type="domain" description="Aminotransferase class V" evidence="12">
    <location>
        <begin position="4"/>
        <end position="366"/>
    </location>
</feature>
<dbReference type="PROSITE" id="PS00595">
    <property type="entry name" value="AA_TRANSFER_CLASS_5"/>
    <property type="match status" value="1"/>
</dbReference>
<proteinExistence type="inferred from homology"/>
<dbReference type="PANTHER" id="PTHR11601">
    <property type="entry name" value="CYSTEINE DESULFURYLASE FAMILY MEMBER"/>
    <property type="match status" value="1"/>
</dbReference>
<evidence type="ECO:0000256" key="8">
    <source>
        <dbReference type="ARBA" id="ARBA00023004"/>
    </source>
</evidence>
<keyword evidence="7" id="KW-0663">Pyridoxal phosphate</keyword>
<dbReference type="InterPro" id="IPR015422">
    <property type="entry name" value="PyrdxlP-dep_Trfase_small"/>
</dbReference>
<dbReference type="InterPro" id="IPR000192">
    <property type="entry name" value="Aminotrans_V_dom"/>
</dbReference>
<comment type="similarity">
    <text evidence="2">Belongs to the class-V pyridoxal-phosphate-dependent aminotransferase family. NifS/IscS subfamily.</text>
</comment>
<keyword evidence="4 13" id="KW-0808">Transferase</keyword>
<evidence type="ECO:0000256" key="2">
    <source>
        <dbReference type="ARBA" id="ARBA00006490"/>
    </source>
</evidence>
<dbReference type="SUPFAM" id="SSF53383">
    <property type="entry name" value="PLP-dependent transferases"/>
    <property type="match status" value="1"/>
</dbReference>
<evidence type="ECO:0000256" key="7">
    <source>
        <dbReference type="ARBA" id="ARBA00022898"/>
    </source>
</evidence>
<evidence type="ECO:0000313" key="13">
    <source>
        <dbReference type="EMBL" id="KYD32871.1"/>
    </source>
</evidence>
<evidence type="ECO:0000256" key="9">
    <source>
        <dbReference type="ARBA" id="ARBA00023014"/>
    </source>
</evidence>
<dbReference type="RefSeq" id="WP_062677176.1">
    <property type="nucleotide sequence ID" value="NZ_JARTKR010000024.1"/>
</dbReference>
<dbReference type="Gene3D" id="1.10.260.50">
    <property type="match status" value="1"/>
</dbReference>
<dbReference type="GO" id="GO:0046872">
    <property type="term" value="F:metal ion binding"/>
    <property type="evidence" value="ECO:0007669"/>
    <property type="project" value="UniProtKB-KW"/>
</dbReference>
<dbReference type="NCBIfam" id="NF002806">
    <property type="entry name" value="PRK02948.1"/>
    <property type="match status" value="1"/>
</dbReference>
<dbReference type="InterPro" id="IPR016454">
    <property type="entry name" value="Cysteine_dSase"/>
</dbReference>
<dbReference type="InterPro" id="IPR020578">
    <property type="entry name" value="Aminotrans_V_PyrdxlP_BS"/>
</dbReference>
<comment type="cofactor">
    <cofactor evidence="1 11">
        <name>pyridoxal 5'-phosphate</name>
        <dbReference type="ChEBI" id="CHEBI:597326"/>
    </cofactor>
</comment>
<keyword evidence="8" id="KW-0408">Iron</keyword>
<comment type="caution">
    <text evidence="13">The sequence shown here is derived from an EMBL/GenBank/DDBJ whole genome shotgun (WGS) entry which is preliminary data.</text>
</comment>
<gene>
    <name evidence="13" type="ORF">B4110_2676</name>
</gene>
<keyword evidence="6" id="KW-0479">Metal-binding</keyword>
<comment type="catalytic activity">
    <reaction evidence="10">
        <text>(sulfur carrier)-H + L-cysteine = (sulfur carrier)-SH + L-alanine</text>
        <dbReference type="Rhea" id="RHEA:43892"/>
        <dbReference type="Rhea" id="RHEA-COMP:14737"/>
        <dbReference type="Rhea" id="RHEA-COMP:14739"/>
        <dbReference type="ChEBI" id="CHEBI:29917"/>
        <dbReference type="ChEBI" id="CHEBI:35235"/>
        <dbReference type="ChEBI" id="CHEBI:57972"/>
        <dbReference type="ChEBI" id="CHEBI:64428"/>
        <dbReference type="EC" id="2.8.1.7"/>
    </reaction>
</comment>
<dbReference type="GO" id="GO:0031071">
    <property type="term" value="F:cysteine desulfurase activity"/>
    <property type="evidence" value="ECO:0007669"/>
    <property type="project" value="UniProtKB-EC"/>
</dbReference>
<dbReference type="PATRIC" id="fig|153151.4.peg.2927"/>
<evidence type="ECO:0000259" key="12">
    <source>
        <dbReference type="Pfam" id="PF00266"/>
    </source>
</evidence>
<evidence type="ECO:0000256" key="3">
    <source>
        <dbReference type="ARBA" id="ARBA00012239"/>
    </source>
</evidence>
<keyword evidence="9" id="KW-0411">Iron-sulfur</keyword>
<sequence length="381" mass="41733">MDRIYLDHAATSPVHPDVVERMIPFMTEVFGNPSSIHYFGRQSRQAVDEARTVVAKSIGAKESEIIFTSGGTEADNIALIGTAMANRHRGRHIITTMIEHHAVLRACEYLEKQGFEVTYLPVDEKGNVSLADVKAALRDDTILVSIMFANNEVGVLQPIGEIGELLKDHQAYFHTDAVQAYGLVPINVNDHHIDLLSVSSHKINGPKGIGALYVRETVKLSPLFYGGEQERKRRAGTENVAGIVGFAKAVEIAQETMNHKQQEYRSMREAMLSIFAESGISYYVNGNQDHCLPHIVNVAFPGTNVESMLVNLDLAGIAASSGSACTAGSIDPSHVLVAMFGKESERIRSSVRFSFGLGNTKEQIERAASETVKIVKRLTNE</sequence>
<dbReference type="InterPro" id="IPR015421">
    <property type="entry name" value="PyrdxlP-dep_Trfase_major"/>
</dbReference>
<dbReference type="PANTHER" id="PTHR11601:SF34">
    <property type="entry name" value="CYSTEINE DESULFURASE"/>
    <property type="match status" value="1"/>
</dbReference>
<protein>
    <recommendedName>
        <fullName evidence="3">cysteine desulfurase</fullName>
        <ecNumber evidence="3">2.8.1.7</ecNumber>
    </recommendedName>
</protein>
<evidence type="ECO:0000256" key="10">
    <source>
        <dbReference type="ARBA" id="ARBA00050776"/>
    </source>
</evidence>
<dbReference type="AlphaFoldDB" id="A0A150N830"/>
<name>A0A150N830_9BACL</name>
<keyword evidence="5" id="KW-0001">2Fe-2S</keyword>
<evidence type="ECO:0000256" key="11">
    <source>
        <dbReference type="RuleBase" id="RU004504"/>
    </source>
</evidence>
<dbReference type="Gene3D" id="3.40.640.10">
    <property type="entry name" value="Type I PLP-dependent aspartate aminotransferase-like (Major domain)"/>
    <property type="match status" value="1"/>
</dbReference>
<dbReference type="InterPro" id="IPR015424">
    <property type="entry name" value="PyrdxlP-dep_Trfase"/>
</dbReference>
<dbReference type="Pfam" id="PF00266">
    <property type="entry name" value="Aminotran_5"/>
    <property type="match status" value="1"/>
</dbReference>
<evidence type="ECO:0000313" key="14">
    <source>
        <dbReference type="Proteomes" id="UP000075324"/>
    </source>
</evidence>
<dbReference type="Gene3D" id="3.90.1150.10">
    <property type="entry name" value="Aspartate Aminotransferase, domain 1"/>
    <property type="match status" value="1"/>
</dbReference>
<evidence type="ECO:0000256" key="5">
    <source>
        <dbReference type="ARBA" id="ARBA00022714"/>
    </source>
</evidence>
<evidence type="ECO:0000256" key="4">
    <source>
        <dbReference type="ARBA" id="ARBA00022679"/>
    </source>
</evidence>
<organism evidence="13 14">
    <name type="scientific">Parageobacillus toebii</name>
    <dbReference type="NCBI Taxonomy" id="153151"/>
    <lineage>
        <taxon>Bacteria</taxon>
        <taxon>Bacillati</taxon>
        <taxon>Bacillota</taxon>
        <taxon>Bacilli</taxon>
        <taxon>Bacillales</taxon>
        <taxon>Anoxybacillaceae</taxon>
        <taxon>Parageobacillus</taxon>
    </lineage>
</organism>
<dbReference type="PIRSF" id="PIRSF005572">
    <property type="entry name" value="NifS"/>
    <property type="match status" value="1"/>
</dbReference>
<dbReference type="GO" id="GO:0051537">
    <property type="term" value="F:2 iron, 2 sulfur cluster binding"/>
    <property type="evidence" value="ECO:0007669"/>
    <property type="project" value="UniProtKB-KW"/>
</dbReference>
<dbReference type="EMBL" id="LQYW01000005">
    <property type="protein sequence ID" value="KYD32871.1"/>
    <property type="molecule type" value="Genomic_DNA"/>
</dbReference>
<dbReference type="Proteomes" id="UP000075324">
    <property type="component" value="Unassembled WGS sequence"/>
</dbReference>
<dbReference type="EC" id="2.8.1.7" evidence="3"/>
<dbReference type="FunFam" id="3.40.640.10:FF:000003">
    <property type="entry name" value="Cysteine desulfurase IscS"/>
    <property type="match status" value="1"/>
</dbReference>
<evidence type="ECO:0000256" key="1">
    <source>
        <dbReference type="ARBA" id="ARBA00001933"/>
    </source>
</evidence>
<accession>A0A150N830</accession>
<evidence type="ECO:0000256" key="6">
    <source>
        <dbReference type="ARBA" id="ARBA00022723"/>
    </source>
</evidence>